<evidence type="ECO:0000256" key="1">
    <source>
        <dbReference type="SAM" id="MobiDB-lite"/>
    </source>
</evidence>
<protein>
    <submittedName>
        <fullName evidence="3">Fic domain protein</fullName>
    </submittedName>
</protein>
<feature type="region of interest" description="Disordered" evidence="1">
    <location>
        <begin position="202"/>
        <end position="224"/>
    </location>
</feature>
<proteinExistence type="predicted"/>
<dbReference type="Proteomes" id="UP000033531">
    <property type="component" value="Unassembled WGS sequence"/>
</dbReference>
<evidence type="ECO:0000313" key="4">
    <source>
        <dbReference type="Proteomes" id="UP000033531"/>
    </source>
</evidence>
<feature type="domain" description="Fido" evidence="2">
    <location>
        <begin position="30"/>
        <end position="164"/>
    </location>
</feature>
<feature type="non-terminal residue" evidence="3">
    <location>
        <position position="1"/>
    </location>
</feature>
<dbReference type="Pfam" id="PF02661">
    <property type="entry name" value="Fic"/>
    <property type="match status" value="1"/>
</dbReference>
<dbReference type="RefSeq" id="WP_046325609.1">
    <property type="nucleotide sequence ID" value="NZ_KQ034022.1"/>
</dbReference>
<dbReference type="PROSITE" id="PS51459">
    <property type="entry name" value="FIDO"/>
    <property type="match status" value="1"/>
</dbReference>
<dbReference type="PATRIC" id="fig|1218507.3.peg.1893"/>
<sequence>GVDGIPIDDINIIVQLKRGWQFAINEKKPLDLNFEKRLNAIVARDTAAFPGYLRNGSGGVATYRGEFEPPMIEENKEQEYLKQLLVSDRTATDKALTLMYHNMRQQMFYDGNKRTATIAANKIMIDNGAGLINVPLDKWPTWQQKLADYYFSNDMTDLKDWTYQNGIFGMEPNLQARAEHKSQELSESDEKETIAEFKKMLKSAKKSKQNKKQRGLDRDDGLEL</sequence>
<feature type="compositionally biased region" description="Basic residues" evidence="1">
    <location>
        <begin position="202"/>
        <end position="213"/>
    </location>
</feature>
<dbReference type="InterPro" id="IPR003812">
    <property type="entry name" value="Fido"/>
</dbReference>
<accession>A0A0F4LE51</accession>
<feature type="compositionally biased region" description="Basic and acidic residues" evidence="1">
    <location>
        <begin position="214"/>
        <end position="224"/>
    </location>
</feature>
<evidence type="ECO:0000313" key="3">
    <source>
        <dbReference type="EMBL" id="KJY55836.1"/>
    </source>
</evidence>
<reference evidence="3 4" key="1">
    <citation type="submission" date="2015-01" db="EMBL/GenBank/DDBJ databases">
        <title>Comparative genomics of the lactic acid bacteria isolated from the honey bee gut.</title>
        <authorList>
            <person name="Ellegaard K.M."/>
            <person name="Tamarit D."/>
            <person name="Javelind E."/>
            <person name="Olofsson T."/>
            <person name="Andersson S.G."/>
            <person name="Vasquez A."/>
        </authorList>
    </citation>
    <scope>NUCLEOTIDE SEQUENCE [LARGE SCALE GENOMIC DNA]</scope>
    <source>
        <strain evidence="3 4">Hma8</strain>
    </source>
</reference>
<dbReference type="Gene3D" id="1.10.3290.10">
    <property type="entry name" value="Fido-like domain"/>
    <property type="match status" value="1"/>
</dbReference>
<dbReference type="HOGENOM" id="CLU_1232171_0_0_9"/>
<dbReference type="SUPFAM" id="SSF140931">
    <property type="entry name" value="Fic-like"/>
    <property type="match status" value="1"/>
</dbReference>
<name>A0A0F4LE51_9LACO</name>
<gene>
    <name evidence="3" type="ORF">JF74_16940A</name>
</gene>
<comment type="caution">
    <text evidence="3">The sequence shown here is derived from an EMBL/GenBank/DDBJ whole genome shotgun (WGS) entry which is preliminary data.</text>
</comment>
<dbReference type="AlphaFoldDB" id="A0A0F4LE51"/>
<organism evidence="3 4">
    <name type="scientific">Lactobacillus melliventris</name>
    <dbReference type="NCBI Taxonomy" id="1218507"/>
    <lineage>
        <taxon>Bacteria</taxon>
        <taxon>Bacillati</taxon>
        <taxon>Bacillota</taxon>
        <taxon>Bacilli</taxon>
        <taxon>Lactobacillales</taxon>
        <taxon>Lactobacillaceae</taxon>
        <taxon>Lactobacillus</taxon>
    </lineage>
</organism>
<dbReference type="STRING" id="1218507.JF74_16940A"/>
<dbReference type="InterPro" id="IPR036597">
    <property type="entry name" value="Fido-like_dom_sf"/>
</dbReference>
<dbReference type="EMBL" id="JXLI01000013">
    <property type="protein sequence ID" value="KJY55836.1"/>
    <property type="molecule type" value="Genomic_DNA"/>
</dbReference>
<evidence type="ECO:0000259" key="2">
    <source>
        <dbReference type="PROSITE" id="PS51459"/>
    </source>
</evidence>
<dbReference type="OrthoDB" id="9807853at2"/>